<evidence type="ECO:0008006" key="4">
    <source>
        <dbReference type="Google" id="ProtNLM"/>
    </source>
</evidence>
<dbReference type="EMBL" id="FRBR01000012">
    <property type="protein sequence ID" value="SHM25434.1"/>
    <property type="molecule type" value="Genomic_DNA"/>
</dbReference>
<keyword evidence="3" id="KW-1185">Reference proteome</keyword>
<accession>A0A1M7HAB7</accession>
<dbReference type="Proteomes" id="UP000183974">
    <property type="component" value="Unassembled WGS sequence"/>
</dbReference>
<name>A0A1M7HAB7_9RHOB</name>
<evidence type="ECO:0000313" key="2">
    <source>
        <dbReference type="EMBL" id="SHM25434.1"/>
    </source>
</evidence>
<reference evidence="2 3" key="1">
    <citation type="submission" date="2016-11" db="EMBL/GenBank/DDBJ databases">
        <authorList>
            <person name="Jaros S."/>
            <person name="Januszkiewicz K."/>
            <person name="Wedrychowicz H."/>
        </authorList>
    </citation>
    <scope>NUCLEOTIDE SEQUENCE [LARGE SCALE GENOMIC DNA]</scope>
    <source>
        <strain evidence="2 3">DSM 29589</strain>
    </source>
</reference>
<dbReference type="InterPro" id="IPR010342">
    <property type="entry name" value="DUF938"/>
</dbReference>
<dbReference type="Gene3D" id="3.40.50.150">
    <property type="entry name" value="Vaccinia Virus protein VP39"/>
    <property type="match status" value="1"/>
</dbReference>
<feature type="region of interest" description="Disordered" evidence="1">
    <location>
        <begin position="1"/>
        <end position="26"/>
    </location>
</feature>
<dbReference type="PANTHER" id="PTHR20974:SF0">
    <property type="entry name" value="UPF0585 PROTEIN CG18661"/>
    <property type="match status" value="1"/>
</dbReference>
<dbReference type="OrthoDB" id="5525831at2"/>
<sequence length="219" mass="23357">MPRRLDLPDSASTATSGEDGRLHAPSAERNAAPILDLLRHHGPETGRVLELAAGTGQHAVQFAAALPGLDWQPSEIDATRRASIDAWAAVSGAPNLRPAIELDATAPGWGAAHQGYDLILLVNLLHLISTPEARTLIAEAAQALAPQGRFVLYGPFLRDGEATSDGDACFNASLRAQDPEIGYKDDFEVIDWLHEAGLDLIDVVEMPANNLGIVAHRPF</sequence>
<dbReference type="InterPro" id="IPR029063">
    <property type="entry name" value="SAM-dependent_MTases_sf"/>
</dbReference>
<gene>
    <name evidence="2" type="ORF">SAMN05444398_11256</name>
</gene>
<dbReference type="PANTHER" id="PTHR20974">
    <property type="entry name" value="UPF0585 PROTEIN CG18661"/>
    <property type="match status" value="1"/>
</dbReference>
<evidence type="ECO:0000313" key="3">
    <source>
        <dbReference type="Proteomes" id="UP000183974"/>
    </source>
</evidence>
<dbReference type="SUPFAM" id="SSF53335">
    <property type="entry name" value="S-adenosyl-L-methionine-dependent methyltransferases"/>
    <property type="match status" value="1"/>
</dbReference>
<dbReference type="AlphaFoldDB" id="A0A1M7HAB7"/>
<evidence type="ECO:0000256" key="1">
    <source>
        <dbReference type="SAM" id="MobiDB-lite"/>
    </source>
</evidence>
<dbReference type="STRING" id="337701.SAMN05444398_11256"/>
<protein>
    <recommendedName>
        <fullName evidence="4">Methyltransferase domain-containing protein</fullName>
    </recommendedName>
</protein>
<dbReference type="Pfam" id="PF06080">
    <property type="entry name" value="DUF938"/>
    <property type="match status" value="1"/>
</dbReference>
<dbReference type="RefSeq" id="WP_073036230.1">
    <property type="nucleotide sequence ID" value="NZ_BMLR01000008.1"/>
</dbReference>
<organism evidence="2 3">
    <name type="scientific">Roseovarius pacificus</name>
    <dbReference type="NCBI Taxonomy" id="337701"/>
    <lineage>
        <taxon>Bacteria</taxon>
        <taxon>Pseudomonadati</taxon>
        <taxon>Pseudomonadota</taxon>
        <taxon>Alphaproteobacteria</taxon>
        <taxon>Rhodobacterales</taxon>
        <taxon>Roseobacteraceae</taxon>
        <taxon>Roseovarius</taxon>
    </lineage>
</organism>
<proteinExistence type="predicted"/>